<sequence length="129" mass="14774">MRPRGAGGAAARPERRAAYARGRGAERWAAWWLRLEGYRILARDFRVPQGEIDLIARRGRLVIFVEVKHRDRQAAAAEAIGRRQRLRIERAAAAFLQRHPALAACRLRFDALLLSPRRLPRHVAAAWRP</sequence>
<evidence type="ECO:0000313" key="3">
    <source>
        <dbReference type="EMBL" id="SMF08706.1"/>
    </source>
</evidence>
<gene>
    <name evidence="3" type="ORF">SAMN05428998_104155</name>
</gene>
<dbReference type="InterPro" id="IPR011856">
    <property type="entry name" value="tRNA_endonuc-like_dom_sf"/>
</dbReference>
<dbReference type="PANTHER" id="PTHR34039">
    <property type="entry name" value="UPF0102 PROTEIN YRAN"/>
    <property type="match status" value="1"/>
</dbReference>
<evidence type="ECO:0000313" key="4">
    <source>
        <dbReference type="Proteomes" id="UP000192917"/>
    </source>
</evidence>
<evidence type="ECO:0000256" key="1">
    <source>
        <dbReference type="ARBA" id="ARBA00006738"/>
    </source>
</evidence>
<dbReference type="InterPro" id="IPR003509">
    <property type="entry name" value="UPF0102_YraN-like"/>
</dbReference>
<keyword evidence="3" id="KW-0378">Hydrolase</keyword>
<dbReference type="Proteomes" id="UP000192917">
    <property type="component" value="Unassembled WGS sequence"/>
</dbReference>
<dbReference type="SUPFAM" id="SSF52980">
    <property type="entry name" value="Restriction endonuclease-like"/>
    <property type="match status" value="1"/>
</dbReference>
<dbReference type="NCBIfam" id="NF009151">
    <property type="entry name" value="PRK12497.1-5"/>
    <property type="match status" value="1"/>
</dbReference>
<dbReference type="RefSeq" id="WP_085121858.1">
    <property type="nucleotide sequence ID" value="NZ_FWZX01000004.1"/>
</dbReference>
<dbReference type="AlphaFoldDB" id="A0A1Y6BH24"/>
<dbReference type="PANTHER" id="PTHR34039:SF1">
    <property type="entry name" value="UPF0102 PROTEIN YRAN"/>
    <property type="match status" value="1"/>
</dbReference>
<dbReference type="GO" id="GO:0003676">
    <property type="term" value="F:nucleic acid binding"/>
    <property type="evidence" value="ECO:0007669"/>
    <property type="project" value="InterPro"/>
</dbReference>
<protein>
    <recommendedName>
        <fullName evidence="2">UPF0102 protein SAMN05428998_104155</fullName>
    </recommendedName>
</protein>
<dbReference type="HAMAP" id="MF_00048">
    <property type="entry name" value="UPF0102"/>
    <property type="match status" value="1"/>
</dbReference>
<dbReference type="GO" id="GO:0004519">
    <property type="term" value="F:endonuclease activity"/>
    <property type="evidence" value="ECO:0007669"/>
    <property type="project" value="UniProtKB-KW"/>
</dbReference>
<keyword evidence="3" id="KW-0255">Endonuclease</keyword>
<name>A0A1Y6BH24_9PROT</name>
<keyword evidence="3" id="KW-0540">Nuclease</keyword>
<dbReference type="Pfam" id="PF02021">
    <property type="entry name" value="UPF0102"/>
    <property type="match status" value="1"/>
</dbReference>
<proteinExistence type="inferred from homology"/>
<dbReference type="Gene3D" id="3.40.1350.10">
    <property type="match status" value="1"/>
</dbReference>
<organism evidence="3 4">
    <name type="scientific">Tistlia consotensis USBA 355</name>
    <dbReference type="NCBI Taxonomy" id="560819"/>
    <lineage>
        <taxon>Bacteria</taxon>
        <taxon>Pseudomonadati</taxon>
        <taxon>Pseudomonadota</taxon>
        <taxon>Alphaproteobacteria</taxon>
        <taxon>Rhodospirillales</taxon>
        <taxon>Rhodovibrionaceae</taxon>
        <taxon>Tistlia</taxon>
    </lineage>
</organism>
<evidence type="ECO:0000256" key="2">
    <source>
        <dbReference type="HAMAP-Rule" id="MF_00048"/>
    </source>
</evidence>
<comment type="similarity">
    <text evidence="1 2">Belongs to the UPF0102 family.</text>
</comment>
<accession>A0A1Y6BH24</accession>
<dbReference type="EMBL" id="FWZX01000004">
    <property type="protein sequence ID" value="SMF08706.1"/>
    <property type="molecule type" value="Genomic_DNA"/>
</dbReference>
<dbReference type="STRING" id="560819.SAMN05428998_104155"/>
<reference evidence="3 4" key="1">
    <citation type="submission" date="2017-04" db="EMBL/GenBank/DDBJ databases">
        <authorList>
            <person name="Afonso C.L."/>
            <person name="Miller P.J."/>
            <person name="Scott M.A."/>
            <person name="Spackman E."/>
            <person name="Goraichik I."/>
            <person name="Dimitrov K.M."/>
            <person name="Suarez D.L."/>
            <person name="Swayne D.E."/>
        </authorList>
    </citation>
    <scope>NUCLEOTIDE SEQUENCE [LARGE SCALE GENOMIC DNA]</scope>
    <source>
        <strain evidence="3 4">USBA 355</strain>
    </source>
</reference>
<dbReference type="InterPro" id="IPR011335">
    <property type="entry name" value="Restrct_endonuc-II-like"/>
</dbReference>
<keyword evidence="4" id="KW-1185">Reference proteome</keyword>